<dbReference type="Gene3D" id="1.10.3060.10">
    <property type="entry name" value="Helical scaffold and wing domains of SecA"/>
    <property type="match status" value="1"/>
</dbReference>
<comment type="subunit">
    <text evidence="15">Monomer and homodimer. Part of the essential Sec protein translocation apparatus which comprises SecA, SecYEG and auxiliary proteins SecDF. Other proteins may also be involved.</text>
</comment>
<evidence type="ECO:0000256" key="15">
    <source>
        <dbReference type="HAMAP-Rule" id="MF_01382"/>
    </source>
</evidence>
<dbReference type="NCBIfam" id="TIGR00963">
    <property type="entry name" value="secA"/>
    <property type="match status" value="1"/>
</dbReference>
<dbReference type="GO" id="GO:0065002">
    <property type="term" value="P:intracellular protein transmembrane transport"/>
    <property type="evidence" value="ECO:0007669"/>
    <property type="project" value="UniProtKB-UniRule"/>
</dbReference>
<comment type="function">
    <text evidence="15">Part of the Sec protein translocase complex. Interacts with the SecYEG preprotein conducting channel. Has a central role in coupling the hydrolysis of ATP to the transfer of proteins into and across the cell membrane, serving as an ATP-driven molecular motor driving the stepwise translocation of polypeptide chains across the membrane.</text>
</comment>
<dbReference type="InterPro" id="IPR011130">
    <property type="entry name" value="SecA_preprotein_X-link_dom"/>
</dbReference>
<dbReference type="PANTHER" id="PTHR30612:SF0">
    <property type="entry name" value="CHLOROPLAST PROTEIN-TRANSPORTING ATPASE"/>
    <property type="match status" value="1"/>
</dbReference>
<dbReference type="InterPro" id="IPR004027">
    <property type="entry name" value="SEC_C_motif"/>
</dbReference>
<dbReference type="InterPro" id="IPR014001">
    <property type="entry name" value="Helicase_ATP-bd"/>
</dbReference>
<dbReference type="SMART" id="SM00958">
    <property type="entry name" value="SecA_PP_bind"/>
    <property type="match status" value="1"/>
</dbReference>
<dbReference type="InterPro" id="IPR011115">
    <property type="entry name" value="SecA_DEAD"/>
</dbReference>
<dbReference type="PROSITE" id="PS51192">
    <property type="entry name" value="HELICASE_ATP_BIND_1"/>
    <property type="match status" value="1"/>
</dbReference>
<name>A0A7C4TCI9_UNCW3</name>
<keyword evidence="9" id="KW-0862">Zinc</keyword>
<dbReference type="GO" id="GO:0046872">
    <property type="term" value="F:metal ion binding"/>
    <property type="evidence" value="ECO:0007669"/>
    <property type="project" value="UniProtKB-KW"/>
</dbReference>
<feature type="binding site" evidence="15">
    <location>
        <position position="97"/>
    </location>
    <ligand>
        <name>ATP</name>
        <dbReference type="ChEBI" id="CHEBI:30616"/>
    </ligand>
</feature>
<evidence type="ECO:0000256" key="6">
    <source>
        <dbReference type="ARBA" id="ARBA00022490"/>
    </source>
</evidence>
<feature type="domain" description="SecA family profile" evidence="19">
    <location>
        <begin position="3"/>
        <end position="714"/>
    </location>
</feature>
<dbReference type="GO" id="GO:0031522">
    <property type="term" value="C:cell envelope Sec protein transport complex"/>
    <property type="evidence" value="ECO:0007669"/>
    <property type="project" value="TreeGrafter"/>
</dbReference>
<keyword evidence="6 15" id="KW-0963">Cytoplasm</keyword>
<sequence length="987" mass="113772">MLQKVLGKIFGTKTDREMKRLWPIVDEINKIYEKIKGIDLLKKSEELKKRVKDGEPLDECLPEAFALVKETCRQLLGKKWPVVEIETEWNMVPFDVQLIGGIVLHEGKIAEMKTGEGKTLVATMPLYLNALTGRGVHLVTVNDYLARRDREWMGPVYESLGLTVGVLQQGMENEARKVAYNCDITYGTNNEFGFDYLRDNMVWSFEDKVQRGHYYAIVDEVDSILIDEARTPLIISGPVERETKGFDTLNPIVQKLNHHQTVLVNRIVEEAKKLLEEGKEKEAGIKLLQARRGAPKNKQLLKLEQETGIKRLIEDTELNFLREKNFSKIDEELYFVIDEKSHIVDLTEKGRQLIAPNNPEMFVLPDLSEKIGKIDRDESLTPKEKIFAKEKAYEEYAKKSEVLANLRALLKAYSLFEKDVEYVVQDGKVIIVDEFTGRLMPGRRFSDGLHQALEAKEGVRVQEETQTFATITIQNYFRMYEKLAGMTGTAATEANEFWQIYKLDVVEIPTKEPVRRIDYEDIVYRSKREKYNAIIDEIVKWHAMKRPILVGTTSVEVSEVLSRLLQRKGIPHEVLNAKHHQREALIVARAGQPGAVTIATNMAGRGTDIKLGPGVVKCDKCCIKCLDGDCSKCTHEQKKECFEEVPCGLYIIGTERHESRRIDNQLRGRSGRQGDPGSSRFFLSLEDDLMRIFGSDRVADIMDRFGGGDQKPLTHPLVTRAIANAQKRVEENHFEIRKHLLEYDDVMNKQREVIYKMRDEILKAENLKEMLLKNFEEAIEDIILKYTDPKTPPEEWDWEGIKGEFNNIFLTDFYIPKEKMERMNQEELLDLLLEKAKERLKFREQDLGEEVFLQMLKSILLGTLDLRWRDHLYALDYLREGINLRAYAQKDPLVEYKQESFRMFDELLRDIGRDVSALVFRAGFRPVERRPVRTQEYKPQIESKPGASEQKPAVQKPIVVGKKIGRNDPCPCGSGKKYKKCCGRSVV</sequence>
<dbReference type="InterPro" id="IPR027417">
    <property type="entry name" value="P-loop_NTPase"/>
</dbReference>
<keyword evidence="12 15" id="KW-1278">Translocase</keyword>
<dbReference type="InterPro" id="IPR036266">
    <property type="entry name" value="SecA_Wing/Scaffold_sf"/>
</dbReference>
<evidence type="ECO:0000313" key="20">
    <source>
        <dbReference type="EMBL" id="HGV96770.1"/>
    </source>
</evidence>
<feature type="domain" description="Helicase ATP-binding" evidence="17">
    <location>
        <begin position="99"/>
        <end position="257"/>
    </location>
</feature>
<dbReference type="SMART" id="SM00957">
    <property type="entry name" value="SecA_DEAD"/>
    <property type="match status" value="1"/>
</dbReference>
<comment type="catalytic activity">
    <reaction evidence="15">
        <text>ATP + H2O + cellular proteinSide 1 = ADP + phosphate + cellular proteinSide 2.</text>
        <dbReference type="EC" id="7.4.2.8"/>
    </reaction>
</comment>
<keyword evidence="10 15" id="KW-0067">ATP-binding</keyword>
<feature type="domain" description="Helicase C-terminal" evidence="18">
    <location>
        <begin position="533"/>
        <end position="730"/>
    </location>
</feature>
<accession>A0A7C4TCI9</accession>
<dbReference type="NCBIfam" id="NF009538">
    <property type="entry name" value="PRK12904.1"/>
    <property type="match status" value="1"/>
</dbReference>
<dbReference type="PANTHER" id="PTHR30612">
    <property type="entry name" value="SECA INNER MEMBRANE COMPONENT OF SEC PROTEIN SECRETION SYSTEM"/>
    <property type="match status" value="1"/>
</dbReference>
<evidence type="ECO:0000256" key="16">
    <source>
        <dbReference type="RuleBase" id="RU003874"/>
    </source>
</evidence>
<dbReference type="InterPro" id="IPR044722">
    <property type="entry name" value="SecA_SF2_C"/>
</dbReference>
<evidence type="ECO:0000256" key="3">
    <source>
        <dbReference type="ARBA" id="ARBA00007650"/>
    </source>
</evidence>
<proteinExistence type="inferred from homology"/>
<dbReference type="PRINTS" id="PR00906">
    <property type="entry name" value="SECA"/>
</dbReference>
<comment type="cofactor">
    <cofactor evidence="1">
        <name>Zn(2+)</name>
        <dbReference type="ChEBI" id="CHEBI:29105"/>
    </cofactor>
</comment>
<evidence type="ECO:0000256" key="2">
    <source>
        <dbReference type="ARBA" id="ARBA00004170"/>
    </source>
</evidence>
<dbReference type="InterPro" id="IPR001650">
    <property type="entry name" value="Helicase_C-like"/>
</dbReference>
<dbReference type="FunFam" id="3.40.50.300:FF:000113">
    <property type="entry name" value="Preprotein translocase subunit SecA"/>
    <property type="match status" value="1"/>
</dbReference>
<evidence type="ECO:0000256" key="10">
    <source>
        <dbReference type="ARBA" id="ARBA00022840"/>
    </source>
</evidence>
<dbReference type="Pfam" id="PF07517">
    <property type="entry name" value="SecA_DEAD"/>
    <property type="match status" value="1"/>
</dbReference>
<comment type="caution">
    <text evidence="20">The sequence shown here is derived from an EMBL/GenBank/DDBJ whole genome shotgun (WGS) entry which is preliminary data.</text>
</comment>
<evidence type="ECO:0000256" key="9">
    <source>
        <dbReference type="ARBA" id="ARBA00022833"/>
    </source>
</evidence>
<dbReference type="PROSITE" id="PS51196">
    <property type="entry name" value="SECA_MOTOR_DEAD"/>
    <property type="match status" value="1"/>
</dbReference>
<dbReference type="Pfam" id="PF21090">
    <property type="entry name" value="P-loop_SecA"/>
    <property type="match status" value="1"/>
</dbReference>
<dbReference type="EMBL" id="DTGZ01000011">
    <property type="protein sequence ID" value="HGV96770.1"/>
    <property type="molecule type" value="Genomic_DNA"/>
</dbReference>
<reference evidence="20" key="1">
    <citation type="journal article" date="2020" name="mSystems">
        <title>Genome- and Community-Level Interaction Insights into Carbon Utilization and Element Cycling Functions of Hydrothermarchaeota in Hydrothermal Sediment.</title>
        <authorList>
            <person name="Zhou Z."/>
            <person name="Liu Y."/>
            <person name="Xu W."/>
            <person name="Pan J."/>
            <person name="Luo Z.H."/>
            <person name="Li M."/>
        </authorList>
    </citation>
    <scope>NUCLEOTIDE SEQUENCE [LARGE SCALE GENOMIC DNA]</scope>
    <source>
        <strain evidence="20">SpSt-774</strain>
    </source>
</reference>
<gene>
    <name evidence="15 20" type="primary">secA</name>
    <name evidence="20" type="ORF">ENV60_00530</name>
</gene>
<evidence type="ECO:0000259" key="17">
    <source>
        <dbReference type="PROSITE" id="PS51192"/>
    </source>
</evidence>
<dbReference type="PROSITE" id="PS01312">
    <property type="entry name" value="SECA"/>
    <property type="match status" value="1"/>
</dbReference>
<dbReference type="Pfam" id="PF07516">
    <property type="entry name" value="SecA_SW"/>
    <property type="match status" value="1"/>
</dbReference>
<dbReference type="GO" id="GO:0006605">
    <property type="term" value="P:protein targeting"/>
    <property type="evidence" value="ECO:0007669"/>
    <property type="project" value="UniProtKB-UniRule"/>
</dbReference>
<dbReference type="InterPro" id="IPR036670">
    <property type="entry name" value="SecA_X-link_sf"/>
</dbReference>
<keyword evidence="11 15" id="KW-0653">Protein transport</keyword>
<evidence type="ECO:0000256" key="11">
    <source>
        <dbReference type="ARBA" id="ARBA00022927"/>
    </source>
</evidence>
<dbReference type="AlphaFoldDB" id="A0A7C4TCI9"/>
<dbReference type="Gene3D" id="3.90.1440.10">
    <property type="entry name" value="SecA, preprotein cross-linking domain"/>
    <property type="match status" value="1"/>
</dbReference>
<dbReference type="Pfam" id="PF01043">
    <property type="entry name" value="SecA_PP_bind"/>
    <property type="match status" value="1"/>
</dbReference>
<keyword evidence="5 15" id="KW-1003">Cell membrane</keyword>
<evidence type="ECO:0000256" key="12">
    <source>
        <dbReference type="ARBA" id="ARBA00022967"/>
    </source>
</evidence>
<dbReference type="PROSITE" id="PS51194">
    <property type="entry name" value="HELICASE_CTER"/>
    <property type="match status" value="1"/>
</dbReference>
<evidence type="ECO:0000259" key="19">
    <source>
        <dbReference type="PROSITE" id="PS51196"/>
    </source>
</evidence>
<evidence type="ECO:0000256" key="13">
    <source>
        <dbReference type="ARBA" id="ARBA00023010"/>
    </source>
</evidence>
<dbReference type="SUPFAM" id="SSF81886">
    <property type="entry name" value="Helical scaffold and wing domains of SecA"/>
    <property type="match status" value="1"/>
</dbReference>
<evidence type="ECO:0000256" key="1">
    <source>
        <dbReference type="ARBA" id="ARBA00001947"/>
    </source>
</evidence>
<evidence type="ECO:0000256" key="7">
    <source>
        <dbReference type="ARBA" id="ARBA00022723"/>
    </source>
</evidence>
<comment type="subcellular location">
    <subcellularLocation>
        <location evidence="15">Cell membrane</location>
        <topology evidence="15">Peripheral membrane protein</topology>
        <orientation evidence="15">Cytoplasmic side</orientation>
    </subcellularLocation>
    <subcellularLocation>
        <location evidence="15">Cytoplasm</location>
    </subcellularLocation>
    <subcellularLocation>
        <location evidence="2">Membrane</location>
        <topology evidence="2">Peripheral membrane protein</topology>
    </subcellularLocation>
    <text evidence="15">Distribution is 50-50.</text>
</comment>
<dbReference type="CDD" id="cd17928">
    <property type="entry name" value="DEXDc_SecA"/>
    <property type="match status" value="1"/>
</dbReference>
<dbReference type="CDD" id="cd18803">
    <property type="entry name" value="SF2_C_secA"/>
    <property type="match status" value="1"/>
</dbReference>
<dbReference type="Gene3D" id="3.40.50.300">
    <property type="entry name" value="P-loop containing nucleotide triphosphate hydrolases"/>
    <property type="match status" value="2"/>
</dbReference>
<evidence type="ECO:0000256" key="8">
    <source>
        <dbReference type="ARBA" id="ARBA00022741"/>
    </source>
</evidence>
<keyword evidence="4 15" id="KW-0813">Transport</keyword>
<dbReference type="EC" id="7.4.2.8" evidence="15"/>
<keyword evidence="14 15" id="KW-0472">Membrane</keyword>
<dbReference type="GO" id="GO:0008564">
    <property type="term" value="F:protein-exporting ATPase activity"/>
    <property type="evidence" value="ECO:0007669"/>
    <property type="project" value="UniProtKB-EC"/>
</dbReference>
<organism evidence="20">
    <name type="scientific">candidate division WOR-3 bacterium</name>
    <dbReference type="NCBI Taxonomy" id="2052148"/>
    <lineage>
        <taxon>Bacteria</taxon>
        <taxon>Bacteria division WOR-3</taxon>
    </lineage>
</organism>
<dbReference type="InterPro" id="IPR000185">
    <property type="entry name" value="SecA"/>
</dbReference>
<dbReference type="FunFam" id="3.40.50.300:FF:000246">
    <property type="entry name" value="Preprotein translocase subunit SecA"/>
    <property type="match status" value="1"/>
</dbReference>
<dbReference type="InterPro" id="IPR011116">
    <property type="entry name" value="SecA_Wing/Scaffold"/>
</dbReference>
<evidence type="ECO:0000259" key="18">
    <source>
        <dbReference type="PROSITE" id="PS51194"/>
    </source>
</evidence>
<dbReference type="GO" id="GO:0043952">
    <property type="term" value="P:protein transport by the Sec complex"/>
    <property type="evidence" value="ECO:0007669"/>
    <property type="project" value="UniProtKB-ARBA"/>
</dbReference>
<dbReference type="InterPro" id="IPR020937">
    <property type="entry name" value="SecA_CS"/>
</dbReference>
<dbReference type="SUPFAM" id="SSF52540">
    <property type="entry name" value="P-loop containing nucleoside triphosphate hydrolases"/>
    <property type="match status" value="2"/>
</dbReference>
<feature type="binding site" evidence="15">
    <location>
        <position position="608"/>
    </location>
    <ligand>
        <name>ATP</name>
        <dbReference type="ChEBI" id="CHEBI:30616"/>
    </ligand>
</feature>
<keyword evidence="8 15" id="KW-0547">Nucleotide-binding</keyword>
<dbReference type="GO" id="GO:0005829">
    <property type="term" value="C:cytosol"/>
    <property type="evidence" value="ECO:0007669"/>
    <property type="project" value="TreeGrafter"/>
</dbReference>
<keyword evidence="13 15" id="KW-0811">Translocation</keyword>
<evidence type="ECO:0000256" key="14">
    <source>
        <dbReference type="ARBA" id="ARBA00023136"/>
    </source>
</evidence>
<evidence type="ECO:0000256" key="4">
    <source>
        <dbReference type="ARBA" id="ARBA00022448"/>
    </source>
</evidence>
<dbReference type="GO" id="GO:0017038">
    <property type="term" value="P:protein import"/>
    <property type="evidence" value="ECO:0007669"/>
    <property type="project" value="InterPro"/>
</dbReference>
<comment type="similarity">
    <text evidence="3 15 16">Belongs to the SecA family.</text>
</comment>
<dbReference type="HAMAP" id="MF_01382">
    <property type="entry name" value="SecA"/>
    <property type="match status" value="1"/>
</dbReference>
<dbReference type="Pfam" id="PF02810">
    <property type="entry name" value="SEC-C"/>
    <property type="match status" value="1"/>
</dbReference>
<dbReference type="GO" id="GO:0005524">
    <property type="term" value="F:ATP binding"/>
    <property type="evidence" value="ECO:0007669"/>
    <property type="project" value="UniProtKB-UniRule"/>
</dbReference>
<feature type="binding site" evidence="15">
    <location>
        <begin position="115"/>
        <end position="119"/>
    </location>
    <ligand>
        <name>ATP</name>
        <dbReference type="ChEBI" id="CHEBI:30616"/>
    </ligand>
</feature>
<dbReference type="InterPro" id="IPR014018">
    <property type="entry name" value="SecA_motor_DEAD"/>
</dbReference>
<evidence type="ECO:0000256" key="5">
    <source>
        <dbReference type="ARBA" id="ARBA00022475"/>
    </source>
</evidence>
<protein>
    <recommendedName>
        <fullName evidence="15 16">Protein translocase subunit SecA</fullName>
        <ecNumber evidence="15">7.4.2.8</ecNumber>
    </recommendedName>
</protein>
<keyword evidence="7" id="KW-0479">Metal-binding</keyword>
<dbReference type="GO" id="GO:0005886">
    <property type="term" value="C:plasma membrane"/>
    <property type="evidence" value="ECO:0007669"/>
    <property type="project" value="UniProtKB-SubCell"/>
</dbReference>
<dbReference type="SUPFAM" id="SSF81767">
    <property type="entry name" value="Pre-protein crosslinking domain of SecA"/>
    <property type="match status" value="1"/>
</dbReference>